<proteinExistence type="inferred from homology"/>
<dbReference type="RefSeq" id="WP_188445596.1">
    <property type="nucleotide sequence ID" value="NZ_BMDW01000003.1"/>
</dbReference>
<evidence type="ECO:0000313" key="3">
    <source>
        <dbReference type="Proteomes" id="UP000618591"/>
    </source>
</evidence>
<dbReference type="PANTHER" id="PTHR37315">
    <property type="entry name" value="UPF0311 PROTEIN BLR7842"/>
    <property type="match status" value="1"/>
</dbReference>
<comment type="caution">
    <text evidence="2">The sequence shown here is derived from an EMBL/GenBank/DDBJ whole genome shotgun (WGS) entry which is preliminary data.</text>
</comment>
<organism evidence="2 3">
    <name type="scientific">Sphingomonas psychrolutea</name>
    <dbReference type="NCBI Taxonomy" id="1259676"/>
    <lineage>
        <taxon>Bacteria</taxon>
        <taxon>Pseudomonadati</taxon>
        <taxon>Pseudomonadota</taxon>
        <taxon>Alphaproteobacteria</taxon>
        <taxon>Sphingomonadales</taxon>
        <taxon>Sphingomonadaceae</taxon>
        <taxon>Sphingomonas</taxon>
    </lineage>
</organism>
<dbReference type="Pfam" id="PF11578">
    <property type="entry name" value="DUF3237"/>
    <property type="match status" value="1"/>
</dbReference>
<name>A0ABQ1GB60_9SPHN</name>
<reference evidence="3" key="1">
    <citation type="journal article" date="2019" name="Int. J. Syst. Evol. Microbiol.">
        <title>The Global Catalogue of Microorganisms (GCM) 10K type strain sequencing project: providing services to taxonomists for standard genome sequencing and annotation.</title>
        <authorList>
            <consortium name="The Broad Institute Genomics Platform"/>
            <consortium name="The Broad Institute Genome Sequencing Center for Infectious Disease"/>
            <person name="Wu L."/>
            <person name="Ma J."/>
        </authorList>
    </citation>
    <scope>NUCLEOTIDE SEQUENCE [LARGE SCALE GENOMIC DNA]</scope>
    <source>
        <strain evidence="3">CGMCC 1.10106</strain>
    </source>
</reference>
<dbReference type="Proteomes" id="UP000618591">
    <property type="component" value="Unassembled WGS sequence"/>
</dbReference>
<gene>
    <name evidence="2" type="ORF">GCM10011395_08320</name>
</gene>
<accession>A0ABQ1GB60</accession>
<dbReference type="PANTHER" id="PTHR37315:SF1">
    <property type="entry name" value="UPF0311 PROTEIN BLR7842"/>
    <property type="match status" value="1"/>
</dbReference>
<dbReference type="HAMAP" id="MF_00775">
    <property type="entry name" value="UPF0311"/>
    <property type="match status" value="1"/>
</dbReference>
<evidence type="ECO:0000256" key="1">
    <source>
        <dbReference type="HAMAP-Rule" id="MF_00775"/>
    </source>
</evidence>
<keyword evidence="3" id="KW-1185">Reference proteome</keyword>
<dbReference type="EMBL" id="BMDW01000003">
    <property type="protein sequence ID" value="GGA40335.1"/>
    <property type="molecule type" value="Genomic_DNA"/>
</dbReference>
<dbReference type="Gene3D" id="2.40.160.20">
    <property type="match status" value="1"/>
</dbReference>
<dbReference type="InterPro" id="IPR020915">
    <property type="entry name" value="UPF0311"/>
</dbReference>
<sequence>MEVLPTLPHRHLTTLTLDVDFGGVVAIGATAAGHRGIAPVRGGRFEGARLSGSVAPGHDWFITRADGALVIDVRLTLTTDDGATLHLAYHGTMRAAPEVMAQFRKGVLLPAEDYALHVIARFECGDPRYAWLNDSVVVGIGEQTLVGPIYRLFEIG</sequence>
<protein>
    <recommendedName>
        <fullName evidence="1">UPF0311 protein GCM10011395_08320</fullName>
    </recommendedName>
</protein>
<comment type="similarity">
    <text evidence="1">Belongs to the UPF0311 family.</text>
</comment>
<evidence type="ECO:0000313" key="2">
    <source>
        <dbReference type="EMBL" id="GGA40335.1"/>
    </source>
</evidence>